<sequence length="535" mass="59519">MENTQPPAETVDPNQMFRVALVSADIEALSVLPSPLAPADLIEVKKNDWGRLGQLASAQNWRWAGAWAEDLGTEFSMCACLQKQGRYLILRTDLPADNPALPSHAPYYWTADRMERHIRDLFGIRFTDHPDPKRWTRHKAWGETAYPLRKDFPAQGHPAPETPPDNDYPFLKAQGASVYEIPVGPVHAGIIEPGHFRFQAVGETVLHLEERLGYVHKGIEKIAEGRDPVGLLKLAGRVSGDTTVGHAWAACMAMERAAGVEIPLRAAYIRGILAERERVINHVWDLGALCNDVGFAAGYYQFGRLRELWLRENRALFGHRLLMDKLVPGGVAADIPPEAAGRMRDSTVSLRRELDELLPILDANSSLEDRFLTTGVLSCELASALGALGFVGRASGQTFDARRDAPYSPYDRLKVRVPVETQGDVASRFWVRYKELRAALRLIEQMLAELPSGKLAAEWQTPAEDAEGFAAVEGWRGEILCYVRFGAEGRISRYWPRDPSIINWPALEKLVMGNIVPDFPVCNKSVNGSYSGHDL</sequence>
<dbReference type="Proteomes" id="UP000266313">
    <property type="component" value="Chromosome"/>
</dbReference>
<dbReference type="PANTHER" id="PTHR43485">
    <property type="entry name" value="HYDROGENASE-4 COMPONENT G"/>
    <property type="match status" value="1"/>
</dbReference>
<dbReference type="GO" id="GO:0016651">
    <property type="term" value="F:oxidoreductase activity, acting on NAD(P)H"/>
    <property type="evidence" value="ECO:0007669"/>
    <property type="project" value="InterPro"/>
</dbReference>
<evidence type="ECO:0000259" key="5">
    <source>
        <dbReference type="Pfam" id="PF00346"/>
    </source>
</evidence>
<evidence type="ECO:0000313" key="7">
    <source>
        <dbReference type="Proteomes" id="UP000266313"/>
    </source>
</evidence>
<organism evidence="6 7">
    <name type="scientific">Methylocaldum marinum</name>
    <dbReference type="NCBI Taxonomy" id="1432792"/>
    <lineage>
        <taxon>Bacteria</taxon>
        <taxon>Pseudomonadati</taxon>
        <taxon>Pseudomonadota</taxon>
        <taxon>Gammaproteobacteria</taxon>
        <taxon>Methylococcales</taxon>
        <taxon>Methylococcaceae</taxon>
        <taxon>Methylocaldum</taxon>
    </lineage>
</organism>
<dbReference type="InterPro" id="IPR001501">
    <property type="entry name" value="Ni-dep_hyd_lsu"/>
</dbReference>
<dbReference type="AlphaFoldDB" id="A0A250KM81"/>
<dbReference type="KEGG" id="mmai:sS8_0703"/>
<dbReference type="Gene3D" id="3.30.460.80">
    <property type="entry name" value="NADH:ubiquinone oxidoreductase, 30kDa subunit"/>
    <property type="match status" value="1"/>
</dbReference>
<dbReference type="InterPro" id="IPR052197">
    <property type="entry name" value="ComplexI_49kDa-like"/>
</dbReference>
<accession>A0A250KM81</accession>
<feature type="binding site" evidence="3">
    <location>
        <position position="220"/>
    </location>
    <ligand>
        <name>Mg(2+)</name>
        <dbReference type="ChEBI" id="CHEBI:18420"/>
    </ligand>
</feature>
<dbReference type="Gene3D" id="1.10.645.10">
    <property type="entry name" value="Cytochrome-c3 Hydrogenase, chain B"/>
    <property type="match status" value="1"/>
</dbReference>
<evidence type="ECO:0000256" key="2">
    <source>
        <dbReference type="ARBA" id="ARBA00023027"/>
    </source>
</evidence>
<protein>
    <submittedName>
        <fullName evidence="6">NADH dehydrogenase (Ubiquinone) 30 kDa subunit</fullName>
    </submittedName>
</protein>
<evidence type="ECO:0000256" key="1">
    <source>
        <dbReference type="ARBA" id="ARBA00023002"/>
    </source>
</evidence>
<dbReference type="Pfam" id="PF00374">
    <property type="entry name" value="NiFeSe_Hases"/>
    <property type="match status" value="1"/>
</dbReference>
<feature type="domain" description="NADH:ubiquinone oxidoreductase 30kDa subunit" evidence="4">
    <location>
        <begin position="72"/>
        <end position="157"/>
    </location>
</feature>
<evidence type="ECO:0000259" key="4">
    <source>
        <dbReference type="Pfam" id="PF00329"/>
    </source>
</evidence>
<dbReference type="SUPFAM" id="SSF56762">
    <property type="entry name" value="HydB/Nqo4-like"/>
    <property type="match status" value="1"/>
</dbReference>
<keyword evidence="1" id="KW-0560">Oxidoreductase</keyword>
<keyword evidence="3" id="KW-0460">Magnesium</keyword>
<dbReference type="GO" id="GO:0051287">
    <property type="term" value="F:NAD binding"/>
    <property type="evidence" value="ECO:0007669"/>
    <property type="project" value="InterPro"/>
</dbReference>
<dbReference type="InterPro" id="IPR029014">
    <property type="entry name" value="NiFe-Hase_large"/>
</dbReference>
<dbReference type="PANTHER" id="PTHR43485:SF1">
    <property type="entry name" value="FORMATE HYDROGENLYASE SUBUNIT 5-RELATED"/>
    <property type="match status" value="1"/>
</dbReference>
<dbReference type="GO" id="GO:0016151">
    <property type="term" value="F:nickel cation binding"/>
    <property type="evidence" value="ECO:0007669"/>
    <property type="project" value="InterPro"/>
</dbReference>
<dbReference type="Pfam" id="PF00346">
    <property type="entry name" value="Complex1_49kDa"/>
    <property type="match status" value="1"/>
</dbReference>
<dbReference type="Pfam" id="PF00329">
    <property type="entry name" value="Complex1_30kDa"/>
    <property type="match status" value="1"/>
</dbReference>
<feature type="domain" description="NADH-quinone oxidoreductase subunit D" evidence="5">
    <location>
        <begin position="292"/>
        <end position="458"/>
    </location>
</feature>
<keyword evidence="7" id="KW-1185">Reference proteome</keyword>
<dbReference type="GO" id="GO:0008137">
    <property type="term" value="F:NADH dehydrogenase (ubiquinone) activity"/>
    <property type="evidence" value="ECO:0007669"/>
    <property type="project" value="InterPro"/>
</dbReference>
<dbReference type="EMBL" id="AP017928">
    <property type="protein sequence ID" value="BBA32668.1"/>
    <property type="molecule type" value="Genomic_DNA"/>
</dbReference>
<keyword evidence="3" id="KW-0479">Metal-binding</keyword>
<evidence type="ECO:0000256" key="3">
    <source>
        <dbReference type="PIRSR" id="PIRSR601501-1"/>
    </source>
</evidence>
<dbReference type="InterPro" id="IPR037232">
    <property type="entry name" value="NADH_quin_OxRdtase_su_C/D-like"/>
</dbReference>
<proteinExistence type="predicted"/>
<reference evidence="6 7" key="1">
    <citation type="submission" date="2016-12" db="EMBL/GenBank/DDBJ databases">
        <title>Genome sequencing of Methylocaldum marinum.</title>
        <authorList>
            <person name="Takeuchi M."/>
            <person name="Kamagata Y."/>
            <person name="Hiraoka S."/>
            <person name="Oshima K."/>
            <person name="Hattori M."/>
            <person name="Iwasaki W."/>
        </authorList>
    </citation>
    <scope>NUCLEOTIDE SEQUENCE [LARGE SCALE GENOMIC DNA]</scope>
    <source>
        <strain evidence="6 7">S8</strain>
    </source>
</reference>
<keyword evidence="6" id="KW-0830">Ubiquinone</keyword>
<name>A0A250KM81_9GAMM</name>
<dbReference type="InterPro" id="IPR001268">
    <property type="entry name" value="NADH_UbQ_OxRdtase_30kDa_su"/>
</dbReference>
<dbReference type="RefSeq" id="WP_232020500.1">
    <property type="nucleotide sequence ID" value="NZ_AP017928.1"/>
</dbReference>
<gene>
    <name evidence="6" type="ORF">sS8_0703</name>
</gene>
<dbReference type="InterPro" id="IPR001135">
    <property type="entry name" value="NADH_Q_OxRdtase_suD"/>
</dbReference>
<dbReference type="SUPFAM" id="SSF143243">
    <property type="entry name" value="Nqo5-like"/>
    <property type="match status" value="1"/>
</dbReference>
<evidence type="ECO:0000313" key="6">
    <source>
        <dbReference type="EMBL" id="BBA32668.1"/>
    </source>
</evidence>
<dbReference type="GO" id="GO:0048038">
    <property type="term" value="F:quinone binding"/>
    <property type="evidence" value="ECO:0007669"/>
    <property type="project" value="InterPro"/>
</dbReference>
<keyword evidence="2" id="KW-0520">NAD</keyword>